<organism evidence="1 6">
    <name type="scientific">Plasmodium berghei</name>
    <dbReference type="NCBI Taxonomy" id="5821"/>
    <lineage>
        <taxon>Eukaryota</taxon>
        <taxon>Sar</taxon>
        <taxon>Alveolata</taxon>
        <taxon>Apicomplexa</taxon>
        <taxon>Aconoidasida</taxon>
        <taxon>Haemosporida</taxon>
        <taxon>Plasmodiidae</taxon>
        <taxon>Plasmodium</taxon>
        <taxon>Plasmodium (Vinckeia)</taxon>
    </lineage>
</organism>
<evidence type="ECO:0000313" key="5">
    <source>
        <dbReference type="EMBL" id="SCO61208.1"/>
    </source>
</evidence>
<evidence type="ECO:0000313" key="3">
    <source>
        <dbReference type="EMBL" id="SCN24749.1"/>
    </source>
</evidence>
<dbReference type="Proteomes" id="UP000069549">
    <property type="component" value="Chromosome 8"/>
</dbReference>
<dbReference type="Proteomes" id="UP000220214">
    <property type="component" value="Chromosome 8"/>
</dbReference>
<evidence type="ECO:0000313" key="6">
    <source>
        <dbReference type="Proteomes" id="UP000069549"/>
    </source>
</evidence>
<sequence length="609" mass="73993">MKKILYELKCIEKENERNGLWEKEIVSPWLYKHYIENKKILNNLYNIIKNYYDLINYFESKKKKNISFDIKKNEISDNFDNGNKRWIWKQQRKELEMEINILKLKRERKKLIHYKYKDETKKAIRMGKSINTFKNMTKQVYISYRKDKKFVKKKEKKILINIEKNIIFNNLILEIYKFTNSICNVINDNIFEGSMDINSRQLKTNLINNKSKNKIKSFKTDNEEIKDKNNEFLNVGILELIFKNSIELIGKTENNLCNNNNNLLIKKIDNNLLYIIDNDIKLIKIMMYFNLIDIFISYFLFISKCVNKELIYYISIFIIIIKKFRNKFSLLSKTIIENKNIFTIFFLFSNAIKKNILSNETNVYRFPYFEKKTKWNNTNLFNIKLEKGKKYFLDDIKKFYFNLMYTYDKLNNNNVIIKNKMQSKQIENKKCKNYYYSEEYIDKTCYNENEKNVNLLLNKENDFKEKKKKALKPTNIENTEMFDKKKTNIENEPEYMTYAHDTLNIIKLINSIFIKNEDIIEKKINHIILNDEEECDCVNMALNIDEENKENIKFYKGYIKEHICNFFENTYNLKKLQNNDCVKFREEAKIKKNNISLFENYKNIFHKFF</sequence>
<dbReference type="EMBL" id="LT608144">
    <property type="protein sequence ID" value="SCM21546.1"/>
    <property type="molecule type" value="Genomic_DNA"/>
</dbReference>
<dbReference type="OrthoDB" id="372918at2759"/>
<accession>A0A113RIS2</accession>
<dbReference type="AlphaFoldDB" id="A0A113RIS2"/>
<name>A0A113RIS2_PLABE</name>
<dbReference type="EMBL" id="LT608256">
    <property type="protein sequence ID" value="SCO61208.1"/>
    <property type="molecule type" value="Genomic_DNA"/>
</dbReference>
<reference evidence="1 6" key="1">
    <citation type="submission" date="2016-02" db="EMBL/GenBank/DDBJ databases">
        <authorList>
            <consortium name="Pathogen Informatics"/>
        </authorList>
    </citation>
    <scope>NUCLEOTIDE SEQUENCE [LARGE SCALE GENOMIC DNA]</scope>
    <source>
        <strain evidence="1 6">K173</strain>
        <strain evidence="2 10">NK65 ny</strain>
        <strain evidence="3 9">NK65e</strain>
        <strain evidence="5 7">SP11 Antwerpcl1</strain>
        <strain evidence="4 8">SP11 RLL</strain>
    </source>
</reference>
<evidence type="ECO:0000313" key="1">
    <source>
        <dbReference type="EMBL" id="CXI35911.1"/>
    </source>
</evidence>
<dbReference type="VEuPathDB" id="PlasmoDB:PBANKA_0830100"/>
<dbReference type="EMBL" id="LT160028">
    <property type="protein sequence ID" value="CXI35911.1"/>
    <property type="molecule type" value="Genomic_DNA"/>
</dbReference>
<dbReference type="EMBL" id="LT608272">
    <property type="protein sequence ID" value="SCO59884.1"/>
    <property type="molecule type" value="Genomic_DNA"/>
</dbReference>
<dbReference type="Proteomes" id="UP000516480">
    <property type="component" value="Chromosome 8"/>
</dbReference>
<dbReference type="EMBL" id="LT614634">
    <property type="protein sequence ID" value="SCN24749.1"/>
    <property type="molecule type" value="Genomic_DNA"/>
</dbReference>
<evidence type="ECO:0000313" key="2">
    <source>
        <dbReference type="EMBL" id="SCM21546.1"/>
    </source>
</evidence>
<evidence type="ECO:0000313" key="4">
    <source>
        <dbReference type="EMBL" id="SCO59884.1"/>
    </source>
</evidence>
<protein>
    <submittedName>
        <fullName evidence="1">Uncharacterized protein</fullName>
    </submittedName>
</protein>
<evidence type="ECO:0000313" key="10">
    <source>
        <dbReference type="Proteomes" id="UP000516480"/>
    </source>
</evidence>
<dbReference type="OMA" id="NDITYHM"/>
<dbReference type="Proteomes" id="UP000219860">
    <property type="component" value="Chromosome 8"/>
</dbReference>
<evidence type="ECO:0000313" key="9">
    <source>
        <dbReference type="Proteomes" id="UP000220214"/>
    </source>
</evidence>
<evidence type="ECO:0000313" key="7">
    <source>
        <dbReference type="Proteomes" id="UP000219860"/>
    </source>
</evidence>
<dbReference type="Proteomes" id="UP000219974">
    <property type="component" value="Chromosome 8"/>
</dbReference>
<evidence type="ECO:0000313" key="8">
    <source>
        <dbReference type="Proteomes" id="UP000219974"/>
    </source>
</evidence>
<gene>
    <name evidence="1" type="ORF">PBK173_000173200</name>
    <name evidence="3" type="ORF">PBNK65E_000166100</name>
    <name evidence="2" type="ORF">PBNK65NY_000165300</name>
    <name evidence="5" type="ORF">PBSP11A_000165300</name>
    <name evidence="4" type="ORF">PBSP11RLL_000165400</name>
</gene>
<proteinExistence type="predicted"/>